<dbReference type="Pfam" id="PF13786">
    <property type="entry name" value="DUF4179"/>
    <property type="match status" value="1"/>
</dbReference>
<sequence length="547" mass="61025">MERVFESKVREGLQAPSANTDFDAMWLAIEREVSYRKSVPQGTLKPANSKRKLVPALVLACFMFMAVPAFAGVAMNWNYIMGFVGIDNALNNGYGQRLQQSATSAGIAMNLNGVVTDGEKLKALVSFDPNDGMDQYDAYQIGSIGIADESGNTVPASSNLYFDQKSGKLLGMIESNDILQKSEKKLTITAQQLILYNYKEIPLKTALQTGANITTGSPDYPKMHIESLTKEDDRLIVRYIVSATSPDPVRLDPHLIYGSGNGSRGELTVLPYDGEGLLIQQIFQTAEVNQNETESFRLSYLDQTETKNGKWSFTFKGDGKKASKAVYTKNLNSGEQLQEMAGIRLEKLIVSPQKITLNIEEDNSMEQYKHGVVWYNSVTLAVGDKEIQGGFDLIGSDPKRYQHAYQFESSVWYEDWSTVPMKLILGGARVTKRDTTQNWTPLKQPTELKQSLEVTVDKFLIHFTYYLDGKDLVVESWSDSPGFGGISQSMLSVNGNEVYPEMVSNGPNYTGKKVERYKGGSGFENILWNPGFYNYYDSQKNVEVKLN</sequence>
<keyword evidence="4" id="KW-1185">Reference proteome</keyword>
<dbReference type="EMBL" id="BOSL01000007">
    <property type="protein sequence ID" value="GIP53577.1"/>
    <property type="molecule type" value="Genomic_DNA"/>
</dbReference>
<keyword evidence="1" id="KW-0472">Membrane</keyword>
<reference evidence="3 4" key="1">
    <citation type="submission" date="2021-03" db="EMBL/GenBank/DDBJ databases">
        <title>Antimicrobial resistance genes in bacteria isolated from Japanese honey, and their potential for conferring macrolide and lincosamide resistance in the American foulbrood pathogen Paenibacillus larvae.</title>
        <authorList>
            <person name="Okamoto M."/>
            <person name="Kumagai M."/>
            <person name="Kanamori H."/>
            <person name="Takamatsu D."/>
        </authorList>
    </citation>
    <scope>NUCLEOTIDE SEQUENCE [LARGE SCALE GENOMIC DNA]</scope>
    <source>
        <strain evidence="3 4">J42TS3</strain>
    </source>
</reference>
<name>A0ABQ4MD80_9BACL</name>
<dbReference type="RefSeq" id="WP_213655098.1">
    <property type="nucleotide sequence ID" value="NZ_BOSL01000007.1"/>
</dbReference>
<proteinExistence type="predicted"/>
<keyword evidence="1" id="KW-1133">Transmembrane helix</keyword>
<organism evidence="3 4">
    <name type="scientific">Paenibacillus vini</name>
    <dbReference type="NCBI Taxonomy" id="1476024"/>
    <lineage>
        <taxon>Bacteria</taxon>
        <taxon>Bacillati</taxon>
        <taxon>Bacillota</taxon>
        <taxon>Bacilli</taxon>
        <taxon>Bacillales</taxon>
        <taxon>Paenibacillaceae</taxon>
        <taxon>Paenibacillus</taxon>
    </lineage>
</organism>
<dbReference type="InterPro" id="IPR025436">
    <property type="entry name" value="DUF4179"/>
</dbReference>
<accession>A0ABQ4MD80</accession>
<evidence type="ECO:0000256" key="1">
    <source>
        <dbReference type="SAM" id="Phobius"/>
    </source>
</evidence>
<feature type="domain" description="DUF4179" evidence="2">
    <location>
        <begin position="56"/>
        <end position="121"/>
    </location>
</feature>
<evidence type="ECO:0000259" key="2">
    <source>
        <dbReference type="Pfam" id="PF13786"/>
    </source>
</evidence>
<evidence type="ECO:0000313" key="3">
    <source>
        <dbReference type="EMBL" id="GIP53577.1"/>
    </source>
</evidence>
<gene>
    <name evidence="3" type="ORF">J42TS3_26120</name>
</gene>
<keyword evidence="1" id="KW-0812">Transmembrane</keyword>
<feature type="transmembrane region" description="Helical" evidence="1">
    <location>
        <begin position="53"/>
        <end position="77"/>
    </location>
</feature>
<dbReference type="Proteomes" id="UP000679992">
    <property type="component" value="Unassembled WGS sequence"/>
</dbReference>
<comment type="caution">
    <text evidence="3">The sequence shown here is derived from an EMBL/GenBank/DDBJ whole genome shotgun (WGS) entry which is preliminary data.</text>
</comment>
<evidence type="ECO:0000313" key="4">
    <source>
        <dbReference type="Proteomes" id="UP000679992"/>
    </source>
</evidence>
<protein>
    <recommendedName>
        <fullName evidence="2">DUF4179 domain-containing protein</fullName>
    </recommendedName>
</protein>